<dbReference type="Proteomes" id="UP000619041">
    <property type="component" value="Unassembled WGS sequence"/>
</dbReference>
<reference evidence="3" key="1">
    <citation type="journal article" date="2019" name="Int. J. Syst. Evol. Microbiol.">
        <title>The Global Catalogue of Microorganisms (GCM) 10K type strain sequencing project: providing services to taxonomists for standard genome sequencing and annotation.</title>
        <authorList>
            <consortium name="The Broad Institute Genomics Platform"/>
            <consortium name="The Broad Institute Genome Sequencing Center for Infectious Disease"/>
            <person name="Wu L."/>
            <person name="Ma J."/>
        </authorList>
    </citation>
    <scope>NUCLEOTIDE SEQUENCE [LARGE SCALE GENOMIC DNA]</scope>
    <source>
        <strain evidence="3">CGMCC 1.15959</strain>
    </source>
</reference>
<accession>A0ABQ1S3A0</accession>
<evidence type="ECO:0000256" key="1">
    <source>
        <dbReference type="SAM" id="Phobius"/>
    </source>
</evidence>
<evidence type="ECO:0000313" key="3">
    <source>
        <dbReference type="Proteomes" id="UP000619041"/>
    </source>
</evidence>
<dbReference type="EMBL" id="BMKL01000001">
    <property type="protein sequence ID" value="GGD89202.1"/>
    <property type="molecule type" value="Genomic_DNA"/>
</dbReference>
<dbReference type="RefSeq" id="WP_188643784.1">
    <property type="nucleotide sequence ID" value="NZ_BMKL01000001.1"/>
</dbReference>
<proteinExistence type="predicted"/>
<sequence>MTTPPAPPRRIQRNLLARGEQRVLQWLCPRLPRWLSPDILTALALASAIAIGAGYLLSNLSAGWLALAVAGFVVHWFGDSLDGTIARYRQIERPRYGYFIDHSCDALATLLILGGLGASPYLRVDVALFAVVVYLLMSVHTFLLAKVSGNFPLSHLGAGPTEARILLIVLTVAMGWLGPDFGRLAGLNAFDVLFTGMSAVLVILFVVQTLREGRTLAAADRGNQTIR</sequence>
<dbReference type="Pfam" id="PF01066">
    <property type="entry name" value="CDP-OH_P_transf"/>
    <property type="match status" value="1"/>
</dbReference>
<evidence type="ECO:0008006" key="4">
    <source>
        <dbReference type="Google" id="ProtNLM"/>
    </source>
</evidence>
<name>A0ABQ1S3A0_9SPHN</name>
<dbReference type="InterPro" id="IPR000462">
    <property type="entry name" value="CDP-OH_P_trans"/>
</dbReference>
<dbReference type="InterPro" id="IPR043130">
    <property type="entry name" value="CDP-OH_PTrfase_TM_dom"/>
</dbReference>
<organism evidence="2 3">
    <name type="scientific">Tsuneonella deserti</name>
    <dbReference type="NCBI Taxonomy" id="2035528"/>
    <lineage>
        <taxon>Bacteria</taxon>
        <taxon>Pseudomonadati</taxon>
        <taxon>Pseudomonadota</taxon>
        <taxon>Alphaproteobacteria</taxon>
        <taxon>Sphingomonadales</taxon>
        <taxon>Erythrobacteraceae</taxon>
        <taxon>Tsuneonella</taxon>
    </lineage>
</organism>
<keyword evidence="1" id="KW-0812">Transmembrane</keyword>
<keyword evidence="1" id="KW-1133">Transmembrane helix</keyword>
<comment type="caution">
    <text evidence="2">The sequence shown here is derived from an EMBL/GenBank/DDBJ whole genome shotgun (WGS) entry which is preliminary data.</text>
</comment>
<gene>
    <name evidence="2" type="ORF">GCM10011515_06100</name>
</gene>
<evidence type="ECO:0000313" key="2">
    <source>
        <dbReference type="EMBL" id="GGD89202.1"/>
    </source>
</evidence>
<feature type="transmembrane region" description="Helical" evidence="1">
    <location>
        <begin position="126"/>
        <end position="145"/>
    </location>
</feature>
<dbReference type="Gene3D" id="1.20.120.1760">
    <property type="match status" value="1"/>
</dbReference>
<feature type="transmembrane region" description="Helical" evidence="1">
    <location>
        <begin position="62"/>
        <end position="78"/>
    </location>
</feature>
<protein>
    <recommendedName>
        <fullName evidence="4">CDP-alcohol phosphatidyltransferase</fullName>
    </recommendedName>
</protein>
<feature type="transmembrane region" description="Helical" evidence="1">
    <location>
        <begin position="99"/>
        <end position="120"/>
    </location>
</feature>
<feature type="transmembrane region" description="Helical" evidence="1">
    <location>
        <begin position="189"/>
        <end position="207"/>
    </location>
</feature>
<keyword evidence="1" id="KW-0472">Membrane</keyword>
<keyword evidence="3" id="KW-1185">Reference proteome</keyword>